<proteinExistence type="predicted"/>
<gene>
    <name evidence="1" type="ORF">HORIV_23480</name>
</gene>
<evidence type="ECO:0000313" key="1">
    <source>
        <dbReference type="EMBL" id="BBI49927.1"/>
    </source>
</evidence>
<dbReference type="Proteomes" id="UP000289555">
    <property type="component" value="Chromosome"/>
</dbReference>
<evidence type="ECO:0000313" key="2">
    <source>
        <dbReference type="Proteomes" id="UP000289555"/>
    </source>
</evidence>
<sequence length="62" mass="6454">MYDHPKDAFSAGFLGEANWLPESRLGSLSLPGDPAGRSFAVRPEALTIGAVPEGGRNSIRGG</sequence>
<accession>A0ABM7GH67</accession>
<dbReference type="EMBL" id="AP019416">
    <property type="protein sequence ID" value="BBI49927.1"/>
    <property type="molecule type" value="Genomic_DNA"/>
</dbReference>
<name>A0ABM7GH67_9GAMM</name>
<organism evidence="1 2">
    <name type="scientific">Vreelandella olivaria</name>
    <dbReference type="NCBI Taxonomy" id="390919"/>
    <lineage>
        <taxon>Bacteria</taxon>
        <taxon>Pseudomonadati</taxon>
        <taxon>Pseudomonadota</taxon>
        <taxon>Gammaproteobacteria</taxon>
        <taxon>Oceanospirillales</taxon>
        <taxon>Halomonadaceae</taxon>
        <taxon>Vreelandella</taxon>
    </lineage>
</organism>
<protein>
    <submittedName>
        <fullName evidence="1">Uncharacterized protein</fullName>
    </submittedName>
</protein>
<reference evidence="2" key="1">
    <citation type="journal article" date="2019" name="Microbiol. Resour. Announc.">
        <title>Complete Genome Sequence of Halomonas olivaria, a Moderately Halophilic Bacterium Isolated from Olive Processing Effluents, Obtained by Nanopore Sequencing.</title>
        <authorList>
            <person name="Nagata S."/>
            <person name="Ii K.M."/>
            <person name="Tsukimi T."/>
            <person name="Miura M.C."/>
            <person name="Galipon J."/>
            <person name="Arakawa K."/>
        </authorList>
    </citation>
    <scope>NUCLEOTIDE SEQUENCE [LARGE SCALE GENOMIC DNA]</scope>
    <source>
        <strain evidence="2">TYRC17</strain>
    </source>
</reference>
<keyword evidence="2" id="KW-1185">Reference proteome</keyword>